<dbReference type="EMBL" id="AAYA01000007">
    <property type="protein sequence ID" value="EBA07971.1"/>
    <property type="molecule type" value="Genomic_DNA"/>
</dbReference>
<keyword evidence="2" id="KW-1185">Reference proteome</keyword>
<dbReference type="Proteomes" id="UP000005713">
    <property type="component" value="Unassembled WGS sequence"/>
</dbReference>
<dbReference type="eggNOG" id="COG0582">
    <property type="taxonomic scope" value="Bacteria"/>
</dbReference>
<gene>
    <name evidence="1" type="ORF">SSE37_01920</name>
</gene>
<evidence type="ECO:0000313" key="1">
    <source>
        <dbReference type="EMBL" id="EBA07971.1"/>
    </source>
</evidence>
<sequence length="51" mass="5890">MKLRVVDVFATGQVKERASVIQSKTSRQVRFEITEGTRRSLARWMAEPLLI</sequence>
<evidence type="ECO:0000313" key="2">
    <source>
        <dbReference type="Proteomes" id="UP000005713"/>
    </source>
</evidence>
<dbReference type="AlphaFoldDB" id="A3K4S2"/>
<accession>A3K4S2</accession>
<organism evidence="1 2">
    <name type="scientific">Sagittula stellata (strain ATCC 700073 / DSM 11524 / E-37)</name>
    <dbReference type="NCBI Taxonomy" id="388399"/>
    <lineage>
        <taxon>Bacteria</taxon>
        <taxon>Pseudomonadati</taxon>
        <taxon>Pseudomonadota</taxon>
        <taxon>Alphaproteobacteria</taxon>
        <taxon>Rhodobacterales</taxon>
        <taxon>Roseobacteraceae</taxon>
        <taxon>Sagittula</taxon>
    </lineage>
</organism>
<name>A3K4S2_SAGS3</name>
<comment type="caution">
    <text evidence="1">The sequence shown here is derived from an EMBL/GenBank/DDBJ whole genome shotgun (WGS) entry which is preliminary data.</text>
</comment>
<proteinExistence type="predicted"/>
<protein>
    <submittedName>
        <fullName evidence="1">Uncharacterized protein</fullName>
    </submittedName>
</protein>
<reference evidence="1 2" key="1">
    <citation type="submission" date="2006-06" db="EMBL/GenBank/DDBJ databases">
        <authorList>
            <person name="Moran M.A."/>
            <person name="Ferriera S."/>
            <person name="Johnson J."/>
            <person name="Kravitz S."/>
            <person name="Beeson K."/>
            <person name="Sutton G."/>
            <person name="Rogers Y.-H."/>
            <person name="Friedman R."/>
            <person name="Frazier M."/>
            <person name="Venter J.C."/>
        </authorList>
    </citation>
    <scope>NUCLEOTIDE SEQUENCE [LARGE SCALE GENOMIC DNA]</scope>
    <source>
        <strain evidence="1 2">E-37</strain>
    </source>
</reference>